<dbReference type="PANTHER" id="PTHR12993">
    <property type="entry name" value="N-ACETYLGLUCOSAMINYL-PHOSPHATIDYLINOSITOL DE-N-ACETYLASE-RELATED"/>
    <property type="match status" value="1"/>
</dbReference>
<dbReference type="Pfam" id="PF02585">
    <property type="entry name" value="PIG-L"/>
    <property type="match status" value="1"/>
</dbReference>
<evidence type="ECO:0000313" key="2">
    <source>
        <dbReference type="Proteomes" id="UP000027284"/>
    </source>
</evidence>
<evidence type="ECO:0008006" key="3">
    <source>
        <dbReference type="Google" id="ProtNLM"/>
    </source>
</evidence>
<proteinExistence type="predicted"/>
<dbReference type="Proteomes" id="UP000027284">
    <property type="component" value="Unassembled WGS sequence"/>
</dbReference>
<sequence>MRFAEELELVPYHTAFPPGRRWLVLAPHPDDETFGLGATLAQAGRRGVSLRVVALTGGEAQGESPVRRAEAQAALHILGVPDGAFWDFEDRKLGACVAGLARAVRQELASFRPEVVFAPHAADLHPDHRACARALQLALRWQLLFGWRKALPAWVAFYEIGIPLWPNLLVNADEGWGAKEKAFACYASQLSVRPYHRVMAGLAAFRALTVEGTSYVEAFQLHPARRVAAHSWRWLARRALGPLPPAVLAPEMPR</sequence>
<protein>
    <recommendedName>
        <fullName evidence="3">PIG-L family deacetylase</fullName>
    </recommendedName>
</protein>
<dbReference type="PANTHER" id="PTHR12993:SF29">
    <property type="entry name" value="BLR3841 PROTEIN"/>
    <property type="match status" value="1"/>
</dbReference>
<dbReference type="GO" id="GO:0016811">
    <property type="term" value="F:hydrolase activity, acting on carbon-nitrogen (but not peptide) bonds, in linear amides"/>
    <property type="evidence" value="ECO:0007669"/>
    <property type="project" value="TreeGrafter"/>
</dbReference>
<dbReference type="STRING" id="1312852.EG19_10785"/>
<gene>
    <name evidence="1" type="ORF">EG19_10785</name>
</gene>
<reference evidence="1 2" key="1">
    <citation type="submission" date="2014-04" db="EMBL/GenBank/DDBJ databases">
        <title>The Genome Sequence of Thermoanaerobaculum aquaticum MP-01, The First Cultivated Group 23 Acidobacterium.</title>
        <authorList>
            <person name="Stamps B.W."/>
            <person name="Losey N.A."/>
            <person name="Lawson P.A."/>
            <person name="Stevenson B.S."/>
        </authorList>
    </citation>
    <scope>NUCLEOTIDE SEQUENCE [LARGE SCALE GENOMIC DNA]</scope>
    <source>
        <strain evidence="1 2">MP-01</strain>
    </source>
</reference>
<dbReference type="InterPro" id="IPR024078">
    <property type="entry name" value="LmbE-like_dom_sf"/>
</dbReference>
<name>A0A062XPV4_9BACT</name>
<keyword evidence="2" id="KW-1185">Reference proteome</keyword>
<evidence type="ECO:0000313" key="1">
    <source>
        <dbReference type="EMBL" id="KDA54637.1"/>
    </source>
</evidence>
<dbReference type="AlphaFoldDB" id="A0A062XPV4"/>
<dbReference type="EMBL" id="JMFG01000006">
    <property type="protein sequence ID" value="KDA54637.1"/>
    <property type="molecule type" value="Genomic_DNA"/>
</dbReference>
<dbReference type="OrthoDB" id="128519at2"/>
<dbReference type="InterPro" id="IPR003737">
    <property type="entry name" value="GlcNAc_PI_deacetylase-related"/>
</dbReference>
<accession>A0A062XPV4</accession>
<organism evidence="1 2">
    <name type="scientific">Thermoanaerobaculum aquaticum</name>
    <dbReference type="NCBI Taxonomy" id="1312852"/>
    <lineage>
        <taxon>Bacteria</taxon>
        <taxon>Pseudomonadati</taxon>
        <taxon>Acidobacteriota</taxon>
        <taxon>Thermoanaerobaculia</taxon>
        <taxon>Thermoanaerobaculales</taxon>
        <taxon>Thermoanaerobaculaceae</taxon>
        <taxon>Thermoanaerobaculum</taxon>
    </lineage>
</organism>
<dbReference type="SUPFAM" id="SSF102588">
    <property type="entry name" value="LmbE-like"/>
    <property type="match status" value="1"/>
</dbReference>
<comment type="caution">
    <text evidence="1">The sequence shown here is derived from an EMBL/GenBank/DDBJ whole genome shotgun (WGS) entry which is preliminary data.</text>
</comment>
<dbReference type="Gene3D" id="3.40.50.10320">
    <property type="entry name" value="LmbE-like"/>
    <property type="match status" value="1"/>
</dbReference>
<dbReference type="RefSeq" id="WP_053334808.1">
    <property type="nucleotide sequence ID" value="NZ_JMFG01000006.1"/>
</dbReference>